<evidence type="ECO:0000313" key="4">
    <source>
        <dbReference type="EMBL" id="KMT21037.1"/>
    </source>
</evidence>
<dbReference type="Gene3D" id="3.40.50.720">
    <property type="entry name" value="NAD(P)-binding Rossmann-like Domain"/>
    <property type="match status" value="1"/>
</dbReference>
<dbReference type="PANTHER" id="PTHR42879">
    <property type="entry name" value="3-OXOACYL-(ACYL-CARRIER-PROTEIN) REDUCTASE"/>
    <property type="match status" value="1"/>
</dbReference>
<dbReference type="GO" id="GO:0004316">
    <property type="term" value="F:3-oxoacyl-[acyl-carrier-protein] reductase (NADPH) activity"/>
    <property type="evidence" value="ECO:0007669"/>
    <property type="project" value="UniProtKB-EC"/>
</dbReference>
<dbReference type="InterPro" id="IPR036291">
    <property type="entry name" value="NAD(P)-bd_dom_sf"/>
</dbReference>
<dbReference type="RefSeq" id="WP_048571428.1">
    <property type="nucleotide sequence ID" value="NZ_LFVU01000028.1"/>
</dbReference>
<keyword evidence="3" id="KW-0443">Lipid metabolism</keyword>
<dbReference type="PANTHER" id="PTHR42879:SF2">
    <property type="entry name" value="3-OXOACYL-[ACYL-CARRIER-PROTEIN] REDUCTASE FABG"/>
    <property type="match status" value="1"/>
</dbReference>
<dbReference type="Pfam" id="PF13561">
    <property type="entry name" value="adh_short_C2"/>
    <property type="match status" value="1"/>
</dbReference>
<keyword evidence="5" id="KW-1185">Reference proteome</keyword>
<dbReference type="CDD" id="cd05233">
    <property type="entry name" value="SDR_c"/>
    <property type="match status" value="1"/>
</dbReference>
<dbReference type="InterPro" id="IPR020904">
    <property type="entry name" value="Sc_DH/Rdtase_CS"/>
</dbReference>
<name>A0A0J8D5E4_CLOCY</name>
<sequence>MRLKGKTAIVTGASSGMGRDIAYYFAKEGANVLAVARRSEKLNELVKETKSFEGKTVAYSADITNKEKVEGMIDESIKLFGKLDILVNNAGIMDNMSGVAEINDEMWDKVMSLNVKSPFLAMRKAVNYFKEVGGGVIINVSSIGGLYGCRAGAVYTASKHAVVGLTKNPAFMYEKGNIRCNAICPGGIETEVGFGEFMKNINKEGAARCMTGIATNPRMGKGSEIATVAVFLASDDSSFINGQCIAVDGGWTAY</sequence>
<dbReference type="Proteomes" id="UP000036756">
    <property type="component" value="Unassembled WGS sequence"/>
</dbReference>
<reference evidence="4 5" key="1">
    <citation type="submission" date="2015-06" db="EMBL/GenBank/DDBJ databases">
        <title>Draft genome sequence of the purine-degrading Clostridium cylindrosporum HC-1 (DSM 605).</title>
        <authorList>
            <person name="Poehlein A."/>
            <person name="Schiel-Bengelsdorf B."/>
            <person name="Bengelsdorf F."/>
            <person name="Daniel R."/>
            <person name="Duerre P."/>
        </authorList>
    </citation>
    <scope>NUCLEOTIDE SEQUENCE [LARGE SCALE GENOMIC DNA]</scope>
    <source>
        <strain evidence="4 5">DSM 605</strain>
    </source>
</reference>
<protein>
    <submittedName>
        <fullName evidence="4">3-oxoacyl-[acyl-carrier-protein] reductase FabG</fullName>
        <ecNumber evidence="4">1.1.1.100</ecNumber>
    </submittedName>
</protein>
<comment type="similarity">
    <text evidence="1">Belongs to the short-chain dehydrogenases/reductases (SDR) family.</text>
</comment>
<dbReference type="PRINTS" id="PR00080">
    <property type="entry name" value="SDRFAMILY"/>
</dbReference>
<dbReference type="GO" id="GO:0008206">
    <property type="term" value="P:bile acid metabolic process"/>
    <property type="evidence" value="ECO:0007669"/>
    <property type="project" value="UniProtKB-ARBA"/>
</dbReference>
<keyword evidence="3" id="KW-0753">Steroid metabolism</keyword>
<evidence type="ECO:0000256" key="1">
    <source>
        <dbReference type="ARBA" id="ARBA00006484"/>
    </source>
</evidence>
<dbReference type="AlphaFoldDB" id="A0A0J8D5E4"/>
<dbReference type="InterPro" id="IPR050259">
    <property type="entry name" value="SDR"/>
</dbReference>
<evidence type="ECO:0000313" key="5">
    <source>
        <dbReference type="Proteomes" id="UP000036756"/>
    </source>
</evidence>
<keyword evidence="2 4" id="KW-0560">Oxidoreductase</keyword>
<accession>A0A0J8D5E4</accession>
<comment type="caution">
    <text evidence="4">The sequence shown here is derived from an EMBL/GenBank/DDBJ whole genome shotgun (WGS) entry which is preliminary data.</text>
</comment>
<dbReference type="EC" id="1.1.1.100" evidence="4"/>
<dbReference type="InterPro" id="IPR002347">
    <property type="entry name" value="SDR_fam"/>
</dbReference>
<dbReference type="SUPFAM" id="SSF51735">
    <property type="entry name" value="NAD(P)-binding Rossmann-fold domains"/>
    <property type="match status" value="1"/>
</dbReference>
<dbReference type="STRING" id="1121307.CLCY_1c02710"/>
<organism evidence="4 5">
    <name type="scientific">Clostridium cylindrosporum DSM 605</name>
    <dbReference type="NCBI Taxonomy" id="1121307"/>
    <lineage>
        <taxon>Bacteria</taxon>
        <taxon>Bacillati</taxon>
        <taxon>Bacillota</taxon>
        <taxon>Clostridia</taxon>
        <taxon>Eubacteriales</taxon>
        <taxon>Clostridiaceae</taxon>
        <taxon>Clostridium</taxon>
    </lineage>
</organism>
<proteinExistence type="inferred from homology"/>
<dbReference type="FunFam" id="3.40.50.720:FF:000084">
    <property type="entry name" value="Short-chain dehydrogenase reductase"/>
    <property type="match status" value="1"/>
</dbReference>
<dbReference type="OrthoDB" id="9803333at2"/>
<dbReference type="NCBIfam" id="NF005559">
    <property type="entry name" value="PRK07231.1"/>
    <property type="match status" value="1"/>
</dbReference>
<evidence type="ECO:0000256" key="2">
    <source>
        <dbReference type="ARBA" id="ARBA00023002"/>
    </source>
</evidence>
<gene>
    <name evidence="4" type="primary">fabG</name>
    <name evidence="4" type="ORF">CLCY_1c02710</name>
</gene>
<dbReference type="PRINTS" id="PR00081">
    <property type="entry name" value="GDHRDH"/>
</dbReference>
<dbReference type="PROSITE" id="PS00061">
    <property type="entry name" value="ADH_SHORT"/>
    <property type="match status" value="1"/>
</dbReference>
<dbReference type="PATRIC" id="fig|1121307.3.peg.635"/>
<evidence type="ECO:0000256" key="3">
    <source>
        <dbReference type="ARBA" id="ARBA00023221"/>
    </source>
</evidence>
<dbReference type="EMBL" id="LFVU01000028">
    <property type="protein sequence ID" value="KMT21037.1"/>
    <property type="molecule type" value="Genomic_DNA"/>
</dbReference>